<keyword evidence="11" id="KW-1185">Reference proteome</keyword>
<evidence type="ECO:0000256" key="5">
    <source>
        <dbReference type="ARBA" id="ARBA00022692"/>
    </source>
</evidence>
<sequence>MRLMFTLFLAVIATLLMSSNFGAANIPLPAWWCQHPDCQTAHHILWQIRLPRSLAALLIGGALALSGAAMQGIFRNPLIDPGIIGVSSGAALAAAIYLVLIAPLLPNITTYFLPLAAFIGSWLTVLFLYRLSHRHGQLHIAILLLIGIALASLTGAATGLLIYLADDSQLRSLTFWNMGSLAGLNWTMVGLLALVISIAAPIIFLNASPLNALTLGETAASQIGYPIERCKRQLILAVALLTGASVAFAGIIGFIGLVVPHLVRLIIGNDHRQTLPANLMVGAILLSLADTFARQIVAPAELPIGILTALIGAPFLAFLVWKKGAQT</sequence>
<feature type="transmembrane region" description="Helical" evidence="8">
    <location>
        <begin position="83"/>
        <end position="105"/>
    </location>
</feature>
<dbReference type="FunFam" id="1.10.3470.10:FF:000001">
    <property type="entry name" value="Vitamin B12 ABC transporter permease BtuC"/>
    <property type="match status" value="1"/>
</dbReference>
<keyword evidence="7 8" id="KW-0472">Membrane</keyword>
<gene>
    <name evidence="10" type="primary">btuC</name>
    <name evidence="10" type="ORF">NCTC13337_00114</name>
</gene>
<evidence type="ECO:0000256" key="1">
    <source>
        <dbReference type="ARBA" id="ARBA00004651"/>
    </source>
</evidence>
<dbReference type="CDD" id="cd06550">
    <property type="entry name" value="TM_ABC_iron-siderophores_like"/>
    <property type="match status" value="1"/>
</dbReference>
<evidence type="ECO:0000313" key="11">
    <source>
        <dbReference type="Proteomes" id="UP000254601"/>
    </source>
</evidence>
<organism evidence="10 11">
    <name type="scientific">Suttonella ornithocola</name>
    <dbReference type="NCBI Taxonomy" id="279832"/>
    <lineage>
        <taxon>Bacteria</taxon>
        <taxon>Pseudomonadati</taxon>
        <taxon>Pseudomonadota</taxon>
        <taxon>Gammaproteobacteria</taxon>
        <taxon>Cardiobacteriales</taxon>
        <taxon>Cardiobacteriaceae</taxon>
        <taxon>Suttonella</taxon>
    </lineage>
</organism>
<feature type="transmembrane region" description="Helical" evidence="8">
    <location>
        <begin position="54"/>
        <end position="74"/>
    </location>
</feature>
<evidence type="ECO:0000256" key="6">
    <source>
        <dbReference type="ARBA" id="ARBA00022989"/>
    </source>
</evidence>
<dbReference type="Proteomes" id="UP000254601">
    <property type="component" value="Unassembled WGS sequence"/>
</dbReference>
<keyword evidence="6 8" id="KW-1133">Transmembrane helix</keyword>
<keyword evidence="3" id="KW-0813">Transport</keyword>
<evidence type="ECO:0000256" key="8">
    <source>
        <dbReference type="SAM" id="Phobius"/>
    </source>
</evidence>
<dbReference type="Gene3D" id="1.10.3470.10">
    <property type="entry name" value="ABC transporter involved in vitamin B12 uptake, BtuC"/>
    <property type="match status" value="1"/>
</dbReference>
<comment type="similarity">
    <text evidence="2">Belongs to the binding-protein-dependent transport system permease family. FecCD subfamily.</text>
</comment>
<feature type="transmembrane region" description="Helical" evidence="8">
    <location>
        <begin position="141"/>
        <end position="164"/>
    </location>
</feature>
<feature type="transmembrane region" description="Helical" evidence="8">
    <location>
        <begin position="184"/>
        <end position="205"/>
    </location>
</feature>
<protein>
    <submittedName>
        <fullName evidence="10">Vitamin B12 import system permease protein BtuC</fullName>
    </submittedName>
</protein>
<feature type="chain" id="PRO_5016912513" evidence="9">
    <location>
        <begin position="24"/>
        <end position="327"/>
    </location>
</feature>
<keyword evidence="4" id="KW-1003">Cell membrane</keyword>
<name>A0A380MKQ1_9GAMM</name>
<dbReference type="Pfam" id="PF01032">
    <property type="entry name" value="FecCD"/>
    <property type="match status" value="1"/>
</dbReference>
<evidence type="ECO:0000256" key="9">
    <source>
        <dbReference type="SAM" id="SignalP"/>
    </source>
</evidence>
<feature type="transmembrane region" description="Helical" evidence="8">
    <location>
        <begin position="111"/>
        <end position="129"/>
    </location>
</feature>
<evidence type="ECO:0000256" key="3">
    <source>
        <dbReference type="ARBA" id="ARBA00022448"/>
    </source>
</evidence>
<dbReference type="GO" id="GO:0005886">
    <property type="term" value="C:plasma membrane"/>
    <property type="evidence" value="ECO:0007669"/>
    <property type="project" value="UniProtKB-SubCell"/>
</dbReference>
<feature type="transmembrane region" description="Helical" evidence="8">
    <location>
        <begin position="300"/>
        <end position="321"/>
    </location>
</feature>
<dbReference type="GO" id="GO:0033214">
    <property type="term" value="P:siderophore-iron import into cell"/>
    <property type="evidence" value="ECO:0007669"/>
    <property type="project" value="TreeGrafter"/>
</dbReference>
<dbReference type="InterPro" id="IPR037294">
    <property type="entry name" value="ABC_BtuC-like"/>
</dbReference>
<dbReference type="GO" id="GO:0022857">
    <property type="term" value="F:transmembrane transporter activity"/>
    <property type="evidence" value="ECO:0007669"/>
    <property type="project" value="InterPro"/>
</dbReference>
<evidence type="ECO:0000256" key="2">
    <source>
        <dbReference type="ARBA" id="ARBA00007935"/>
    </source>
</evidence>
<keyword evidence="9" id="KW-0732">Signal</keyword>
<dbReference type="OrthoDB" id="9055647at2"/>
<proteinExistence type="inferred from homology"/>
<dbReference type="PANTHER" id="PTHR30472:SF25">
    <property type="entry name" value="ABC TRANSPORTER PERMEASE PROTEIN MJ0876-RELATED"/>
    <property type="match status" value="1"/>
</dbReference>
<accession>A0A380MKQ1</accession>
<dbReference type="SUPFAM" id="SSF81345">
    <property type="entry name" value="ABC transporter involved in vitamin B12 uptake, BtuC"/>
    <property type="match status" value="1"/>
</dbReference>
<dbReference type="AlphaFoldDB" id="A0A380MKQ1"/>
<dbReference type="PANTHER" id="PTHR30472">
    <property type="entry name" value="FERRIC ENTEROBACTIN TRANSPORT SYSTEM PERMEASE PROTEIN"/>
    <property type="match status" value="1"/>
</dbReference>
<evidence type="ECO:0000256" key="7">
    <source>
        <dbReference type="ARBA" id="ARBA00023136"/>
    </source>
</evidence>
<dbReference type="EMBL" id="UHIC01000001">
    <property type="protein sequence ID" value="SUO93229.1"/>
    <property type="molecule type" value="Genomic_DNA"/>
</dbReference>
<feature type="signal peptide" evidence="9">
    <location>
        <begin position="1"/>
        <end position="23"/>
    </location>
</feature>
<reference evidence="10 11" key="1">
    <citation type="submission" date="2018-06" db="EMBL/GenBank/DDBJ databases">
        <authorList>
            <consortium name="Pathogen Informatics"/>
            <person name="Doyle S."/>
        </authorList>
    </citation>
    <scope>NUCLEOTIDE SEQUENCE [LARGE SCALE GENOMIC DNA]</scope>
    <source>
        <strain evidence="10 11">NCTC13337</strain>
    </source>
</reference>
<feature type="transmembrane region" description="Helical" evidence="8">
    <location>
        <begin position="234"/>
        <end position="263"/>
    </location>
</feature>
<keyword evidence="5 8" id="KW-0812">Transmembrane</keyword>
<comment type="subcellular location">
    <subcellularLocation>
        <location evidence="1">Cell membrane</location>
        <topology evidence="1">Multi-pass membrane protein</topology>
    </subcellularLocation>
</comment>
<evidence type="ECO:0000313" key="10">
    <source>
        <dbReference type="EMBL" id="SUO93229.1"/>
    </source>
</evidence>
<dbReference type="InterPro" id="IPR000522">
    <property type="entry name" value="ABC_transptr_permease_BtuC"/>
</dbReference>
<evidence type="ECO:0000256" key="4">
    <source>
        <dbReference type="ARBA" id="ARBA00022475"/>
    </source>
</evidence>